<dbReference type="InterPro" id="IPR020846">
    <property type="entry name" value="MFS_dom"/>
</dbReference>
<evidence type="ECO:0000313" key="12">
    <source>
        <dbReference type="EMBL" id="AKV80575.1"/>
    </source>
</evidence>
<feature type="transmembrane region" description="Helical" evidence="6">
    <location>
        <begin position="185"/>
        <end position="205"/>
    </location>
</feature>
<dbReference type="EMBL" id="CP012173">
    <property type="protein sequence ID" value="AKV76079.1"/>
    <property type="molecule type" value="Genomic_DNA"/>
</dbReference>
<sequence length="355" mass="38567">MKGTTILFSRTVYAISWFYLAPEIPRILEEFHESSFISGVIPLSFFLGSGIMQIPSAYLGTKIGQRNSLVLGLLIMSASAFFVAFSDSFTLILLSYFLGGVGASMFFSSGGAILSDLNRERLGFSLGLYNALFCVGGFLGLNWALVYNVVGFTLGAVLVGGLTFVSALLNLRLPNPRPSWRAIRNRKVIILGVATAGMWGVYYAVGELLPSFMVFYEHQRVLTSSAVTSLLLVFSALGGVMGWLGDRMSKMRLMIASAVITSLSPLLIYTPLYLLALVILGIFNELAFSLLYSVTALEGGIRNSSITLAVVNSLNISLGTWLEFLSGYLGFYAWVVISIISVVPLLLLMGLRTRT</sequence>
<dbReference type="Proteomes" id="UP000056255">
    <property type="component" value="Chromosome"/>
</dbReference>
<feature type="domain" description="Major facilitator superfamily (MFS) profile" evidence="7">
    <location>
        <begin position="1"/>
        <end position="355"/>
    </location>
</feature>
<evidence type="ECO:0000313" key="13">
    <source>
        <dbReference type="EMBL" id="AKV84250.1"/>
    </source>
</evidence>
<evidence type="ECO:0000256" key="1">
    <source>
        <dbReference type="ARBA" id="ARBA00004141"/>
    </source>
</evidence>
<dbReference type="OrthoDB" id="200998at2157"/>
<dbReference type="OMA" id="WYNASFN"/>
<feature type="transmembrane region" description="Helical" evidence="6">
    <location>
        <begin position="91"/>
        <end position="114"/>
    </location>
</feature>
<feature type="transmembrane region" description="Helical" evidence="6">
    <location>
        <begin position="126"/>
        <end position="146"/>
    </location>
</feature>
<dbReference type="Proteomes" id="UP000062398">
    <property type="component" value="Chromosome"/>
</dbReference>
<protein>
    <submittedName>
        <fullName evidence="9">MFS transporter</fullName>
    </submittedName>
    <submittedName>
        <fullName evidence="8">Major facilitator superfamily MFS_1</fullName>
    </submittedName>
</protein>
<accession>A0A088E4K2</accession>
<dbReference type="Gene3D" id="1.20.1250.20">
    <property type="entry name" value="MFS general substrate transporter like domains"/>
    <property type="match status" value="1"/>
</dbReference>
<dbReference type="GeneID" id="5103779"/>
<reference evidence="16 17" key="2">
    <citation type="journal article" date="2015" name="Genome Announc.">
        <title>Complete Genome Sequences of Evolved Arsenate-Resistant Metallosphaera sedula Strains.</title>
        <authorList>
            <person name="Ai C."/>
            <person name="McCarthy S."/>
            <person name="Schackwitz W."/>
            <person name="Martin J."/>
            <person name="Lipzen A."/>
            <person name="Blum P."/>
        </authorList>
    </citation>
    <scope>NUCLEOTIDE SEQUENCE [LARGE SCALE GENOMIC DNA]</scope>
    <source>
        <strain evidence="11 17">ARS120-1</strain>
        <strain evidence="12 16">ARS120-2</strain>
        <strain evidence="9 19">ARS50-1</strain>
        <strain evidence="10 18">ARS50-2</strain>
    </source>
</reference>
<dbReference type="EMBL" id="CP012172">
    <property type="protein sequence ID" value="AKV73838.1"/>
    <property type="molecule type" value="Genomic_DNA"/>
</dbReference>
<feature type="transmembrane region" description="Helical" evidence="6">
    <location>
        <begin position="225"/>
        <end position="244"/>
    </location>
</feature>
<feature type="transmembrane region" description="Helical" evidence="6">
    <location>
        <begin position="67"/>
        <end position="85"/>
    </location>
</feature>
<organism evidence="8 14">
    <name type="scientific">Metallosphaera sedula</name>
    <dbReference type="NCBI Taxonomy" id="43687"/>
    <lineage>
        <taxon>Archaea</taxon>
        <taxon>Thermoproteota</taxon>
        <taxon>Thermoprotei</taxon>
        <taxon>Sulfolobales</taxon>
        <taxon>Sulfolobaceae</taxon>
        <taxon>Metallosphaera</taxon>
    </lineage>
</organism>
<dbReference type="GO" id="GO:0016020">
    <property type="term" value="C:membrane"/>
    <property type="evidence" value="ECO:0007669"/>
    <property type="project" value="UniProtKB-SubCell"/>
</dbReference>
<evidence type="ECO:0000313" key="14">
    <source>
        <dbReference type="Proteomes" id="UP000029084"/>
    </source>
</evidence>
<evidence type="ECO:0000256" key="3">
    <source>
        <dbReference type="ARBA" id="ARBA00022692"/>
    </source>
</evidence>
<name>A0A088E4K2_9CREN</name>
<evidence type="ECO:0000313" key="11">
    <source>
        <dbReference type="EMBL" id="AKV78330.1"/>
    </source>
</evidence>
<dbReference type="GO" id="GO:0022857">
    <property type="term" value="F:transmembrane transporter activity"/>
    <property type="evidence" value="ECO:0007669"/>
    <property type="project" value="InterPro"/>
</dbReference>
<evidence type="ECO:0000313" key="8">
    <source>
        <dbReference type="EMBL" id="AIM26903.1"/>
    </source>
</evidence>
<dbReference type="PATRIC" id="fig|43687.5.peg.759"/>
<dbReference type="Proteomes" id="UP000061362">
    <property type="component" value="Chromosome"/>
</dbReference>
<keyword evidence="3 6" id="KW-0812">Transmembrane</keyword>
<dbReference type="PANTHER" id="PTHR23506">
    <property type="entry name" value="GH10249P"/>
    <property type="match status" value="1"/>
</dbReference>
<evidence type="ECO:0000313" key="15">
    <source>
        <dbReference type="Proteomes" id="UP000056255"/>
    </source>
</evidence>
<dbReference type="SUPFAM" id="SSF103473">
    <property type="entry name" value="MFS general substrate transporter"/>
    <property type="match status" value="1"/>
</dbReference>
<evidence type="ECO:0000259" key="7">
    <source>
        <dbReference type="PROSITE" id="PS50850"/>
    </source>
</evidence>
<reference evidence="13 15" key="3">
    <citation type="submission" date="2015-07" db="EMBL/GenBank/DDBJ databases">
        <title>Physiological, transcriptional responses and genome re-sequencing of acid resistant extremely thermoacidophilic Metallosphaera sedula SARC-M1.</title>
        <authorList>
            <person name="Ai C."/>
            <person name="McCarthy S."/>
            <person name="Eckrich V."/>
            <person name="Rudrappa D."/>
            <person name="Qiu G."/>
            <person name="Blum P."/>
        </authorList>
    </citation>
    <scope>NUCLEOTIDE SEQUENCE [LARGE SCALE GENOMIC DNA]</scope>
    <source>
        <strain evidence="13 15">SARC-M1</strain>
    </source>
</reference>
<comment type="subcellular location">
    <subcellularLocation>
        <location evidence="1">Membrane</location>
        <topology evidence="1">Multi-pass membrane protein</topology>
    </subcellularLocation>
</comment>
<dbReference type="InterPro" id="IPR050930">
    <property type="entry name" value="MFS_Vesicular_Transporter"/>
</dbReference>
<evidence type="ECO:0000313" key="17">
    <source>
        <dbReference type="Proteomes" id="UP000062398"/>
    </source>
</evidence>
<dbReference type="InterPro" id="IPR036259">
    <property type="entry name" value="MFS_trans_sf"/>
</dbReference>
<feature type="transmembrane region" description="Helical" evidence="6">
    <location>
        <begin position="152"/>
        <end position="173"/>
    </location>
</feature>
<feature type="transmembrane region" description="Helical" evidence="6">
    <location>
        <begin position="274"/>
        <end position="294"/>
    </location>
</feature>
<dbReference type="Proteomes" id="UP000062475">
    <property type="component" value="Chromosome"/>
</dbReference>
<evidence type="ECO:0000256" key="5">
    <source>
        <dbReference type="ARBA" id="ARBA00023136"/>
    </source>
</evidence>
<dbReference type="InterPro" id="IPR011701">
    <property type="entry name" value="MFS"/>
</dbReference>
<dbReference type="EMBL" id="CP012174">
    <property type="protein sequence ID" value="AKV78330.1"/>
    <property type="molecule type" value="Genomic_DNA"/>
</dbReference>
<evidence type="ECO:0000256" key="2">
    <source>
        <dbReference type="ARBA" id="ARBA00022448"/>
    </source>
</evidence>
<dbReference type="EMBL" id="CP012176">
    <property type="protein sequence ID" value="AKV84250.1"/>
    <property type="molecule type" value="Genomic_DNA"/>
</dbReference>
<proteinExistence type="predicted"/>
<keyword evidence="5 6" id="KW-0472">Membrane</keyword>
<feature type="transmembrane region" description="Helical" evidence="6">
    <location>
        <begin position="36"/>
        <end position="55"/>
    </location>
</feature>
<dbReference type="EMBL" id="CP012175">
    <property type="protein sequence ID" value="AKV80575.1"/>
    <property type="molecule type" value="Genomic_DNA"/>
</dbReference>
<evidence type="ECO:0000313" key="16">
    <source>
        <dbReference type="Proteomes" id="UP000061362"/>
    </source>
</evidence>
<evidence type="ECO:0000313" key="19">
    <source>
        <dbReference type="Proteomes" id="UP000068832"/>
    </source>
</evidence>
<evidence type="ECO:0000313" key="18">
    <source>
        <dbReference type="Proteomes" id="UP000062475"/>
    </source>
</evidence>
<dbReference type="EMBL" id="CP008822">
    <property type="protein sequence ID" value="AIM26903.1"/>
    <property type="molecule type" value="Genomic_DNA"/>
</dbReference>
<dbReference type="PROSITE" id="PS50850">
    <property type="entry name" value="MFS"/>
    <property type="match status" value="1"/>
</dbReference>
<evidence type="ECO:0000313" key="10">
    <source>
        <dbReference type="EMBL" id="AKV76079.1"/>
    </source>
</evidence>
<dbReference type="RefSeq" id="WP_012020703.1">
    <property type="nucleotide sequence ID" value="NZ_CP008822.1"/>
</dbReference>
<dbReference type="PANTHER" id="PTHR23506:SF23">
    <property type="entry name" value="GH10249P"/>
    <property type="match status" value="1"/>
</dbReference>
<keyword evidence="4 6" id="KW-1133">Transmembrane helix</keyword>
<evidence type="ECO:0000313" key="9">
    <source>
        <dbReference type="EMBL" id="AKV73838.1"/>
    </source>
</evidence>
<keyword evidence="2" id="KW-0813">Transport</keyword>
<dbReference type="AlphaFoldDB" id="A0A088E4K2"/>
<evidence type="ECO:0000256" key="6">
    <source>
        <dbReference type="SAM" id="Phobius"/>
    </source>
</evidence>
<feature type="transmembrane region" description="Helical" evidence="6">
    <location>
        <begin position="331"/>
        <end position="351"/>
    </location>
</feature>
<dbReference type="Proteomes" id="UP000029084">
    <property type="component" value="Chromosome"/>
</dbReference>
<dbReference type="Proteomes" id="UP000068832">
    <property type="component" value="Chromosome"/>
</dbReference>
<evidence type="ECO:0000256" key="4">
    <source>
        <dbReference type="ARBA" id="ARBA00022989"/>
    </source>
</evidence>
<dbReference type="Pfam" id="PF07690">
    <property type="entry name" value="MFS_1"/>
    <property type="match status" value="1"/>
</dbReference>
<gene>
    <name evidence="8" type="ORF">HA72_0741</name>
    <name evidence="9" type="ORF">MsedA_0756</name>
    <name evidence="10" type="ORF">MsedB_0756</name>
    <name evidence="11" type="ORF">MsedC_0755</name>
    <name evidence="12" type="ORF">MsedD_0756</name>
    <name evidence="13" type="ORF">MsedE_0756</name>
</gene>
<reference evidence="8 14" key="1">
    <citation type="journal article" date="2014" name="J. Bacteriol.">
        <title>Role of an Archaeal PitA Transporter in the Copper and Arsenic Resistance of Metallosphaera sedula, an Extreme Thermoacidophile.</title>
        <authorList>
            <person name="McCarthy S."/>
            <person name="Ai C."/>
            <person name="Wheaton G."/>
            <person name="Tevatia R."/>
            <person name="Eckrich V."/>
            <person name="Kelly R."/>
            <person name="Blum P."/>
        </authorList>
    </citation>
    <scope>NUCLEOTIDE SEQUENCE [LARGE SCALE GENOMIC DNA]</scope>
    <source>
        <strain evidence="8 14">CuR1</strain>
    </source>
</reference>